<dbReference type="SUPFAM" id="SSF52540">
    <property type="entry name" value="P-loop containing nucleoside triphosphate hydrolases"/>
    <property type="match status" value="1"/>
</dbReference>
<dbReference type="Pfam" id="PF00350">
    <property type="entry name" value="Dynamin_N"/>
    <property type="match status" value="1"/>
</dbReference>
<dbReference type="EMBL" id="MU004197">
    <property type="protein sequence ID" value="KAF2490467.1"/>
    <property type="molecule type" value="Genomic_DNA"/>
</dbReference>
<dbReference type="InterPro" id="IPR045063">
    <property type="entry name" value="Dynamin_N"/>
</dbReference>
<dbReference type="InterPro" id="IPR027417">
    <property type="entry name" value="P-loop_NTPase"/>
</dbReference>
<organism evidence="4 5">
    <name type="scientific">Lophium mytilinum</name>
    <dbReference type="NCBI Taxonomy" id="390894"/>
    <lineage>
        <taxon>Eukaryota</taxon>
        <taxon>Fungi</taxon>
        <taxon>Dikarya</taxon>
        <taxon>Ascomycota</taxon>
        <taxon>Pezizomycotina</taxon>
        <taxon>Dothideomycetes</taxon>
        <taxon>Pleosporomycetidae</taxon>
        <taxon>Mytilinidiales</taxon>
        <taxon>Mytilinidiaceae</taxon>
        <taxon>Lophium</taxon>
    </lineage>
</organism>
<dbReference type="Pfam" id="PF24564">
    <property type="entry name" value="DUF7605"/>
    <property type="match status" value="1"/>
</dbReference>
<dbReference type="PANTHER" id="PTHR36681">
    <property type="entry name" value="NUCLEAR GTPASE, GERMINAL CENTER-ASSOCIATED, TANDEM DUPLICATE 3"/>
    <property type="match status" value="1"/>
</dbReference>
<evidence type="ECO:0000259" key="3">
    <source>
        <dbReference type="Pfam" id="PF24564"/>
    </source>
</evidence>
<evidence type="ECO:0000313" key="4">
    <source>
        <dbReference type="EMBL" id="KAF2490467.1"/>
    </source>
</evidence>
<evidence type="ECO:0000256" key="1">
    <source>
        <dbReference type="SAM" id="MobiDB-lite"/>
    </source>
</evidence>
<dbReference type="OrthoDB" id="3598281at2759"/>
<proteinExistence type="predicted"/>
<sequence length="949" mass="107512">MATRDPLSRSNTPRITNPSPPLKNGIVRKASSQSVKSLRFARSPNDAPQYSPGSDGVLTPDYDSGREETQSNGSLPGVVAGMAGLHFGGQLRVPANEQSPLFSPSAPPQQPGDELLYSIATEQRPDERIFRAPFQDALTETKAEMREISLAIWGCTAAHQAGTDLYALRQQAQALSEFEPPRTRTVGLVGDSGVGKSSLINSLLDRPDLARSSGDGSGSTSVVTEYRFRSAHHDEPFGIEADYMSSEEIKELLEELLRTYRHFYIPAFQEVETIEEQTEIRDKSTKAWTTLHAMFRNEPRLTKELLIAPSTDQDASLLNTLQEWANKVLSTRPGGANCRIWSGTANSIDECVDRVEQFNRDSIDDTTPSLWPFVRIIRVYLRTPLLQTGLVLVDLPSLRDLNHARVCSIERYLRNCHEVFAVTTMSQALADQGVLDTIRRNGRHRPLRIVCTKSENVNGREIERNAPPDVARQIRTWREQIQSLHMQLKRCEARRRRRLPGSVEEEIANRDVLEEMEFGLKKLLIERRNHSVATKLIDRYAMDVQMADLKIFCVSNKDYFEHRHDEQNRAELRLELSGILGLRRYCHSIPAEAQFIAAAAFIEHEAPALVGSLRQWSVAGSDQVPGKVAEDLRHLMKQTEEVLTKKLVLGSSEIQVAKNNLNREFAASIVHPIREQRHDWIKAATEVSREWIVYKPSAFAAFCRKYGNHETRAVGAHKWNEDLIRVMRLQLESNWGFFQEWIEDCRKDVIDSVHDVFESVCQPLEAFKDASPNAVRNMLDNFAAHRDCIIHIVDTGFEDLIEGTSQIENDALYGHDSSYTCDILRPAYQACSLESGPGSDARRKEIMSKHIQQCRLFPKLSTMVERNHRSFVRATFDGMISAITRELDNFVRDLQLVAVEEGEETEAGRYPDFARRLRVRLVQADRVLGKCAETARELGELAEEGRRDY</sequence>
<evidence type="ECO:0000259" key="2">
    <source>
        <dbReference type="Pfam" id="PF00350"/>
    </source>
</evidence>
<reference evidence="4" key="1">
    <citation type="journal article" date="2020" name="Stud. Mycol.">
        <title>101 Dothideomycetes genomes: a test case for predicting lifestyles and emergence of pathogens.</title>
        <authorList>
            <person name="Haridas S."/>
            <person name="Albert R."/>
            <person name="Binder M."/>
            <person name="Bloem J."/>
            <person name="Labutti K."/>
            <person name="Salamov A."/>
            <person name="Andreopoulos B."/>
            <person name="Baker S."/>
            <person name="Barry K."/>
            <person name="Bills G."/>
            <person name="Bluhm B."/>
            <person name="Cannon C."/>
            <person name="Castanera R."/>
            <person name="Culley D."/>
            <person name="Daum C."/>
            <person name="Ezra D."/>
            <person name="Gonzalez J."/>
            <person name="Henrissat B."/>
            <person name="Kuo A."/>
            <person name="Liang C."/>
            <person name="Lipzen A."/>
            <person name="Lutzoni F."/>
            <person name="Magnuson J."/>
            <person name="Mondo S."/>
            <person name="Nolan M."/>
            <person name="Ohm R."/>
            <person name="Pangilinan J."/>
            <person name="Park H.-J."/>
            <person name="Ramirez L."/>
            <person name="Alfaro M."/>
            <person name="Sun H."/>
            <person name="Tritt A."/>
            <person name="Yoshinaga Y."/>
            <person name="Zwiers L.-H."/>
            <person name="Turgeon B."/>
            <person name="Goodwin S."/>
            <person name="Spatafora J."/>
            <person name="Crous P."/>
            <person name="Grigoriev I."/>
        </authorList>
    </citation>
    <scope>NUCLEOTIDE SEQUENCE</scope>
    <source>
        <strain evidence="4">CBS 269.34</strain>
    </source>
</reference>
<dbReference type="InterPro" id="IPR056024">
    <property type="entry name" value="DUF7605"/>
</dbReference>
<protein>
    <recommendedName>
        <fullName evidence="6">G domain-containing protein</fullName>
    </recommendedName>
</protein>
<feature type="domain" description="DUF7605" evidence="3">
    <location>
        <begin position="676"/>
        <end position="857"/>
    </location>
</feature>
<gene>
    <name evidence="4" type="ORF">BU16DRAFT_530953</name>
</gene>
<accession>A0A6A6QG51</accession>
<evidence type="ECO:0008006" key="6">
    <source>
        <dbReference type="Google" id="ProtNLM"/>
    </source>
</evidence>
<dbReference type="AlphaFoldDB" id="A0A6A6QG51"/>
<feature type="region of interest" description="Disordered" evidence="1">
    <location>
        <begin position="1"/>
        <end position="77"/>
    </location>
</feature>
<dbReference type="Proteomes" id="UP000799750">
    <property type="component" value="Unassembled WGS sequence"/>
</dbReference>
<name>A0A6A6QG51_9PEZI</name>
<dbReference type="Gene3D" id="3.40.50.300">
    <property type="entry name" value="P-loop containing nucleotide triphosphate hydrolases"/>
    <property type="match status" value="1"/>
</dbReference>
<keyword evidence="5" id="KW-1185">Reference proteome</keyword>
<evidence type="ECO:0000313" key="5">
    <source>
        <dbReference type="Proteomes" id="UP000799750"/>
    </source>
</evidence>
<feature type="compositionally biased region" description="Polar residues" evidence="1">
    <location>
        <begin position="8"/>
        <end position="17"/>
    </location>
</feature>
<feature type="domain" description="Dynamin N-terminal" evidence="2">
    <location>
        <begin position="186"/>
        <end position="436"/>
    </location>
</feature>
<dbReference type="PANTHER" id="PTHR36681:SF3">
    <property type="entry name" value="NUCLEAR GTPASE, GERMINAL CENTER-ASSOCIATED, TANDEM DUPLICATE 3"/>
    <property type="match status" value="1"/>
</dbReference>